<proteinExistence type="predicted"/>
<comment type="caution">
    <text evidence="1">The sequence shown here is derived from an EMBL/GenBank/DDBJ whole genome shotgun (WGS) entry which is preliminary data.</text>
</comment>
<accession>A0ABR7HL57</accession>
<keyword evidence="2" id="KW-1185">Reference proteome</keyword>
<dbReference type="EMBL" id="JACOPS010000003">
    <property type="protein sequence ID" value="MBC5728264.1"/>
    <property type="molecule type" value="Genomic_DNA"/>
</dbReference>
<gene>
    <name evidence="1" type="ORF">H8R91_06995</name>
</gene>
<dbReference type="Proteomes" id="UP000636755">
    <property type="component" value="Unassembled WGS sequence"/>
</dbReference>
<dbReference type="RefSeq" id="WP_186935424.1">
    <property type="nucleotide sequence ID" value="NZ_JACOPS010000003.1"/>
</dbReference>
<evidence type="ECO:0000313" key="2">
    <source>
        <dbReference type="Proteomes" id="UP000636755"/>
    </source>
</evidence>
<name>A0ABR7HL57_9FIRM</name>
<evidence type="ECO:0008006" key="3">
    <source>
        <dbReference type="Google" id="ProtNLM"/>
    </source>
</evidence>
<evidence type="ECO:0000313" key="1">
    <source>
        <dbReference type="EMBL" id="MBC5728264.1"/>
    </source>
</evidence>
<protein>
    <recommendedName>
        <fullName evidence="3">AP2-like integrase N-terminal domain-containing protein</fullName>
    </recommendedName>
</protein>
<organism evidence="1 2">
    <name type="scientific">Ruminococcus intestinalis</name>
    <dbReference type="NCBI Taxonomy" id="2763066"/>
    <lineage>
        <taxon>Bacteria</taxon>
        <taxon>Bacillati</taxon>
        <taxon>Bacillota</taxon>
        <taxon>Clostridia</taxon>
        <taxon>Eubacteriales</taxon>
        <taxon>Oscillospiraceae</taxon>
        <taxon>Ruminococcus</taxon>
    </lineage>
</organism>
<reference evidence="1 2" key="1">
    <citation type="submission" date="2020-08" db="EMBL/GenBank/DDBJ databases">
        <title>Genome public.</title>
        <authorList>
            <person name="Liu C."/>
            <person name="Sun Q."/>
        </authorList>
    </citation>
    <scope>NUCLEOTIDE SEQUENCE [LARGE SCALE GENOMIC DNA]</scope>
    <source>
        <strain evidence="1 2">NSJ-71</strain>
    </source>
</reference>
<sequence length="69" mass="8172">MPRLSKKAKQEWDFFINPETGRRTYNSLYLKSKNKCKQSHKAIVVFCPKYKSKRGAKSVKNRREYDDSG</sequence>